<protein>
    <submittedName>
        <fullName evidence="3">Zinc finger protein</fullName>
    </submittedName>
</protein>
<dbReference type="EMBL" id="JAIZPD010000003">
    <property type="protein sequence ID" value="KAH0965523.1"/>
    <property type="molecule type" value="Genomic_DNA"/>
</dbReference>
<evidence type="ECO:0000313" key="4">
    <source>
        <dbReference type="Proteomes" id="UP000824596"/>
    </source>
</evidence>
<proteinExistence type="predicted"/>
<evidence type="ECO:0000256" key="1">
    <source>
        <dbReference type="SAM" id="MobiDB-lite"/>
    </source>
</evidence>
<gene>
    <name evidence="3" type="ORF">HRG_03539</name>
</gene>
<feature type="region of interest" description="Disordered" evidence="1">
    <location>
        <begin position="253"/>
        <end position="330"/>
    </location>
</feature>
<feature type="compositionally biased region" description="Low complexity" evidence="1">
    <location>
        <begin position="313"/>
        <end position="329"/>
    </location>
</feature>
<name>A0A9P8SJP8_9HYPO</name>
<dbReference type="OrthoDB" id="5366163at2759"/>
<keyword evidence="4" id="KW-1185">Reference proteome</keyword>
<dbReference type="PROSITE" id="PS00028">
    <property type="entry name" value="ZINC_FINGER_C2H2_1"/>
    <property type="match status" value="1"/>
</dbReference>
<comment type="caution">
    <text evidence="3">The sequence shown here is derived from an EMBL/GenBank/DDBJ whole genome shotgun (WGS) entry which is preliminary data.</text>
</comment>
<feature type="domain" description="C2H2-type" evidence="2">
    <location>
        <begin position="96"/>
        <end position="120"/>
    </location>
</feature>
<feature type="compositionally biased region" description="Pro residues" evidence="1">
    <location>
        <begin position="254"/>
        <end position="270"/>
    </location>
</feature>
<dbReference type="RefSeq" id="XP_044723036.1">
    <property type="nucleotide sequence ID" value="XM_044862010.1"/>
</dbReference>
<dbReference type="GeneID" id="68352668"/>
<dbReference type="InterPro" id="IPR013087">
    <property type="entry name" value="Znf_C2H2_type"/>
</dbReference>
<feature type="region of interest" description="Disordered" evidence="1">
    <location>
        <begin position="868"/>
        <end position="891"/>
    </location>
</feature>
<dbReference type="AlphaFoldDB" id="A0A9P8SJP8"/>
<organism evidence="3 4">
    <name type="scientific">Hirsutella rhossiliensis</name>
    <dbReference type="NCBI Taxonomy" id="111463"/>
    <lineage>
        <taxon>Eukaryota</taxon>
        <taxon>Fungi</taxon>
        <taxon>Dikarya</taxon>
        <taxon>Ascomycota</taxon>
        <taxon>Pezizomycotina</taxon>
        <taxon>Sordariomycetes</taxon>
        <taxon>Hypocreomycetidae</taxon>
        <taxon>Hypocreales</taxon>
        <taxon>Ophiocordycipitaceae</taxon>
        <taxon>Hirsutella</taxon>
    </lineage>
</organism>
<sequence length="991" mass="108409">MDSPRRTSFEEASITSSSLRRWCLTSAANRSWARRSTASSSDSASASFVEGSERQAATCVARETSGNDCVLHSFVVWAAVKRNASVHMSLADKRRCPLLQCREQFVDHELMLQHLYSCPHMASGEYWCYDCDRVEQLGDAKCRRCCLGHASKRKKVMSMAKSFFGSLGHHKSRNRGLADVDTDVDGQMPPSYESVMAAVPEGAELQANEIFEADSLELAVPEPELAASPAAEAQGLCQSDPIAAFLPRLIQQPVMPPPLSPPPPPQPSVPFEPSRGPSNPPPVRAPERPVLQVNTHGLDHRQVRRPRRSKDLTPSSSVRSTSSATSTASHEISPLSIWSGAWSRGHGFESTLTSPADDLTNLADLWPQPKHAGHWLASEGQEMNLARHAPDIVMAELAADNPFAEPTADVPMLDYLSDDPFSGDLDLGQPDFAFNDTATSVVRSADASMTLPSTDVTNFSLETTPLEAEPPRHEHVSANLLAQSVRKTLQVHVESSVDRLGNDENPLAQEFCQMTACSVAVAGLEAMENIFEGHPETSPVKLLCFVHVVYSFSLMVHEQDAFNRSMQFFAQAVAYSCWLPHQDMQSYILAVGLLWKPESMADDAFAELQRASLSRSGSKSLSPKGKERADVPGRFRCDPLLLAAQHVLDELEMTALCETQRLEDQASELCMEHLREGGLLAGNGSPFSMTANNIAASLARQYNAVPGFESAMQHVLDEFGSGPVATPRLLELHLVQAGKMLLHPSIDIDEYVLSVRKQVDTLYEGQTPHTVEVDPRRRFYRLDIRLLMRLIVQEIELGDEALQDTSGASRADGLLEPLANEQTRMDVDSHSSAFDSMPGSGFALPTDMVDIAAGISRPPVPEIAIHPPPPDEGGSTAGLEQTTGSWPSCTTTPASPAAAAASRNAAAVSCCEICGYRPRGDPRWFGGSMAKHKKLQHGTGPPTIYRCPYPGCNSQYRSRKDNLRQHQIDKKHFVNWEDGGNQRGGKRKRME</sequence>
<reference evidence="3" key="1">
    <citation type="submission" date="2021-09" db="EMBL/GenBank/DDBJ databases">
        <title>A high-quality genome of the endoparasitic fungus Hirsutella rhossiliensis with a comparison of Hirsutella genomes reveals transposable elements contributing to genome size variation.</title>
        <authorList>
            <person name="Lin R."/>
            <person name="Jiao Y."/>
            <person name="Sun X."/>
            <person name="Ling J."/>
            <person name="Xie B."/>
            <person name="Cheng X."/>
        </authorList>
    </citation>
    <scope>NUCLEOTIDE SEQUENCE</scope>
    <source>
        <strain evidence="3">HR02</strain>
    </source>
</reference>
<evidence type="ECO:0000313" key="3">
    <source>
        <dbReference type="EMBL" id="KAH0965523.1"/>
    </source>
</evidence>
<accession>A0A9P8SJP8</accession>
<evidence type="ECO:0000259" key="2">
    <source>
        <dbReference type="PROSITE" id="PS00028"/>
    </source>
</evidence>
<dbReference type="Proteomes" id="UP000824596">
    <property type="component" value="Unassembled WGS sequence"/>
</dbReference>